<sequence>MEREEKDVTLNFVERGSGIPVLAVHGWTPDHRLMLGCLEPFFSGRPGYRRLYPDLPGMGKSPAPESIASSDDVLAALDDFVDRTIGDAPFLLVGESYGGYLSRALVRTRADQVLGLALICPIGAVVEHADRHVPGHRVLRADPDLLASVDPRTAEAFAEIAVVQTPETLRRFREEIMPGLDAADSAAMARIRQRWTLTDDPEGGEPFARPTLILTGRQDSSVGYLDQFVLLPHYPRASFAVLDVAGHNLQFEQPELFDTLMGDWLDRVDESSQHGADGRRTRRLTG</sequence>
<evidence type="ECO:0000313" key="2">
    <source>
        <dbReference type="EMBL" id="GIH12970.1"/>
    </source>
</evidence>
<dbReference type="EMBL" id="BONZ01000013">
    <property type="protein sequence ID" value="GIH12970.1"/>
    <property type="molecule type" value="Genomic_DNA"/>
</dbReference>
<feature type="domain" description="AB hydrolase-1" evidence="1">
    <location>
        <begin position="21"/>
        <end position="257"/>
    </location>
</feature>
<dbReference type="PRINTS" id="PR00111">
    <property type="entry name" value="ABHYDROLASE"/>
</dbReference>
<name>A0A8J3VNH0_9ACTN</name>
<accession>A0A8J3VNH0</accession>
<dbReference type="Proteomes" id="UP000642748">
    <property type="component" value="Unassembled WGS sequence"/>
</dbReference>
<dbReference type="PANTHER" id="PTHR43798">
    <property type="entry name" value="MONOACYLGLYCEROL LIPASE"/>
    <property type="match status" value="1"/>
</dbReference>
<keyword evidence="3" id="KW-1185">Reference proteome</keyword>
<proteinExistence type="predicted"/>
<dbReference type="InterPro" id="IPR029058">
    <property type="entry name" value="AB_hydrolase_fold"/>
</dbReference>
<reference evidence="2" key="1">
    <citation type="submission" date="2021-01" db="EMBL/GenBank/DDBJ databases">
        <title>Whole genome shotgun sequence of Rugosimonospora africana NBRC 104875.</title>
        <authorList>
            <person name="Komaki H."/>
            <person name="Tamura T."/>
        </authorList>
    </citation>
    <scope>NUCLEOTIDE SEQUENCE</scope>
    <source>
        <strain evidence="2">NBRC 104875</strain>
    </source>
</reference>
<evidence type="ECO:0000259" key="1">
    <source>
        <dbReference type="Pfam" id="PF12697"/>
    </source>
</evidence>
<dbReference type="InterPro" id="IPR000073">
    <property type="entry name" value="AB_hydrolase_1"/>
</dbReference>
<comment type="caution">
    <text evidence="2">The sequence shown here is derived from an EMBL/GenBank/DDBJ whole genome shotgun (WGS) entry which is preliminary data.</text>
</comment>
<keyword evidence="2" id="KW-0378">Hydrolase</keyword>
<dbReference type="InterPro" id="IPR050266">
    <property type="entry name" value="AB_hydrolase_sf"/>
</dbReference>
<dbReference type="SUPFAM" id="SSF53474">
    <property type="entry name" value="alpha/beta-Hydrolases"/>
    <property type="match status" value="1"/>
</dbReference>
<evidence type="ECO:0000313" key="3">
    <source>
        <dbReference type="Proteomes" id="UP000642748"/>
    </source>
</evidence>
<dbReference type="Gene3D" id="3.40.50.1820">
    <property type="entry name" value="alpha/beta hydrolase"/>
    <property type="match status" value="1"/>
</dbReference>
<dbReference type="AlphaFoldDB" id="A0A8J3VNH0"/>
<dbReference type="GO" id="GO:0016787">
    <property type="term" value="F:hydrolase activity"/>
    <property type="evidence" value="ECO:0007669"/>
    <property type="project" value="UniProtKB-KW"/>
</dbReference>
<protein>
    <submittedName>
        <fullName evidence="2">2-hydroxy-6-oxo-6-phenylhexa-2,4-dienoate hydrolase</fullName>
    </submittedName>
</protein>
<dbReference type="PANTHER" id="PTHR43798:SF6">
    <property type="entry name" value="HYDROLASE, PUTATIVE (AFU_ORTHOLOGUE AFUA_4G13070)-RELATED"/>
    <property type="match status" value="1"/>
</dbReference>
<organism evidence="2 3">
    <name type="scientific">Rugosimonospora africana</name>
    <dbReference type="NCBI Taxonomy" id="556532"/>
    <lineage>
        <taxon>Bacteria</taxon>
        <taxon>Bacillati</taxon>
        <taxon>Actinomycetota</taxon>
        <taxon>Actinomycetes</taxon>
        <taxon>Micromonosporales</taxon>
        <taxon>Micromonosporaceae</taxon>
        <taxon>Rugosimonospora</taxon>
    </lineage>
</organism>
<dbReference type="Pfam" id="PF12697">
    <property type="entry name" value="Abhydrolase_6"/>
    <property type="match status" value="1"/>
</dbReference>
<gene>
    <name evidence="2" type="ORF">Raf01_11420</name>
</gene>